<sequence length="1152" mass="118387">MQKRALTINFQRSVGSKPVVMEVAINPLAEPSAPDLDATLVGRESRDVLLKDENNPVVFELVPTDHPDLTVRVPYRIAWREKYMGRVFTKDFVMPDFDVDFDDLEDLGNIIGGEVYLQWSDRSRPGGVAGLDSQGRVVDADGNPVSGAESAAVVQGKLDAEIVKRQQEDTFLRTYFLQYAQDQLTQVYQTISSQLSAATQQLSNADLTEKTKREQAVVQLNTAISNLQSAVNTQIAGLNGLIDDVETQLGVKADLVGGKIPSSQLPDVALGKAVTVANEAAMLALTSSQIQPGDFAVRPDGIFFLNASPASQIGNWVRFQVSATVLSVNGQTGAVVLSAADVGARSASQPVPFAEVSGLAAAFTAKTDVSVTNAINARLAALEGDTTIVRTQGGVVPRTLMGTFLAYINGDGQVTRKDGTVLNLGGGGGDLDIGDVTGLTEALAGKVSTTDPALTNPRTPTAHAASHATGGTDAITPASIGARAVGVNVPIADVAGLQAILTNNALTATSDLDGRISSVEQQLEDLEPGGGGGTGSSAKTVWFNAGGLTTDLSSVLLRSPFGINAQSQYYYNPAGADPGEAVWPYLTPNGHLKFVKRNESAPADEPLATQAALSALQAIVAAKADSADLATANAAINTKASLAALSTLQALVDTKATTTQVNNLADSLATKATQTQVDGIATAVAGKANQTDLQALTTEVGTKATTTSVTTLSGIVSGLQTGKADLTGGKVPVSQLPVQPISNIDGLQAALDARATLVGGKVPLAQLPDVGINKVEGLTAALGAKADLVDGKVPSTQIPSVALNAVFAVANRPAMLALTTSQVQRGDMAIITATADKGSYILNADDPSVFGNWIKLSTPDDAVQSINGQTGVVVLGPSDVGARASGVQLTIAETNGLQTALDSKASTTQLTTGLAGKTAPADVFNQISEAVANKQKADYASTSAVASLSGQQSIDGTLVPIGAVVLLTAQSSSVNNGLYVVNSGAWTRVSDMATGQYFLKGTMAVVVSGASHGQTLWLQTNNSGIVGTNANNWTKVLTAGVVPSFTATNGVKRLGNDFQLDAATGGGIIIVNGKAALDPVVATRKYAGDVPAGSTVATITHNLNNLDVTASFRDKSGGDAVLLGWKPTGVNTISAEFAVPPTAGQWRVVVMG</sequence>
<accession>A0A249XSV8</accession>
<proteinExistence type="predicted"/>
<evidence type="ECO:0000256" key="1">
    <source>
        <dbReference type="SAM" id="MobiDB-lite"/>
    </source>
</evidence>
<evidence type="ECO:0000313" key="2">
    <source>
        <dbReference type="EMBL" id="ASZ74786.1"/>
    </source>
</evidence>
<feature type="compositionally biased region" description="Polar residues" evidence="1">
    <location>
        <begin position="449"/>
        <end position="458"/>
    </location>
</feature>
<reference evidence="3" key="1">
    <citation type="submission" date="2017-08" db="EMBL/GenBank/DDBJ databases">
        <authorList>
            <person name="de Groot N.N."/>
        </authorList>
    </citation>
    <scope>NUCLEOTIDE SEQUENCE [LARGE SCALE GENOMIC DNA]</scope>
</reference>
<name>A0A249XSV8_9CAUD</name>
<feature type="region of interest" description="Disordered" evidence="1">
    <location>
        <begin position="449"/>
        <end position="471"/>
    </location>
</feature>
<protein>
    <submittedName>
        <fullName evidence="2">Uncharacterized protein</fullName>
    </submittedName>
</protein>
<feature type="compositionally biased region" description="Low complexity" evidence="1">
    <location>
        <begin position="459"/>
        <end position="471"/>
    </location>
</feature>
<dbReference type="Proteomes" id="UP000226037">
    <property type="component" value="Segment"/>
</dbReference>
<keyword evidence="3" id="KW-1185">Reference proteome</keyword>
<organism evidence="2 3">
    <name type="scientific">Mycobacterium phage Phabba</name>
    <dbReference type="NCBI Taxonomy" id="2027899"/>
    <lineage>
        <taxon>Viruses</taxon>
        <taxon>Duplodnaviria</taxon>
        <taxon>Heunggongvirae</taxon>
        <taxon>Uroviricota</taxon>
        <taxon>Caudoviricetes</taxon>
        <taxon>Ceeclamvirinae</taxon>
        <taxon>Myrnavirus</taxon>
        <taxon>Myrnavirus phabba</taxon>
        <taxon>Myranavirus phabba</taxon>
    </lineage>
</organism>
<dbReference type="EMBL" id="MF668280">
    <property type="protein sequence ID" value="ASZ74786.1"/>
    <property type="molecule type" value="Genomic_DNA"/>
</dbReference>
<evidence type="ECO:0000313" key="3">
    <source>
        <dbReference type="Proteomes" id="UP000226037"/>
    </source>
</evidence>
<gene>
    <name evidence="2" type="ORF">SEA_PHABBA_249</name>
</gene>